<feature type="signal peptide" evidence="4">
    <location>
        <begin position="1"/>
        <end position="26"/>
    </location>
</feature>
<dbReference type="RefSeq" id="WP_105240035.1">
    <property type="nucleotide sequence ID" value="NZ_CP023270.1"/>
</dbReference>
<dbReference type="EMBL" id="CP023270">
    <property type="protein sequence ID" value="AVJ29322.1"/>
    <property type="molecule type" value="Genomic_DNA"/>
</dbReference>
<evidence type="ECO:0000256" key="4">
    <source>
        <dbReference type="SAM" id="SignalP"/>
    </source>
</evidence>
<evidence type="ECO:0000256" key="2">
    <source>
        <dbReference type="ARBA" id="ARBA00010742"/>
    </source>
</evidence>
<feature type="domain" description="SsuA/THI5-like" evidence="5">
    <location>
        <begin position="48"/>
        <end position="255"/>
    </location>
</feature>
<dbReference type="PANTHER" id="PTHR30024">
    <property type="entry name" value="ALIPHATIC SULFONATES-BINDING PROTEIN-RELATED"/>
    <property type="match status" value="1"/>
</dbReference>
<dbReference type="InterPro" id="IPR015168">
    <property type="entry name" value="SsuA/THI5"/>
</dbReference>
<dbReference type="GO" id="GO:0042597">
    <property type="term" value="C:periplasmic space"/>
    <property type="evidence" value="ECO:0007669"/>
    <property type="project" value="UniProtKB-SubCell"/>
</dbReference>
<dbReference type="Proteomes" id="UP000239477">
    <property type="component" value="Chromosome"/>
</dbReference>
<name>A0A2S0IBB2_9BURK</name>
<dbReference type="OrthoDB" id="8713025at2"/>
<dbReference type="AlphaFoldDB" id="A0A2S0IBB2"/>
<dbReference type="Pfam" id="PF09084">
    <property type="entry name" value="NMT1"/>
    <property type="match status" value="1"/>
</dbReference>
<proteinExistence type="inferred from homology"/>
<accession>A0A2S0IBB2</accession>
<evidence type="ECO:0000256" key="1">
    <source>
        <dbReference type="ARBA" id="ARBA00004418"/>
    </source>
</evidence>
<protein>
    <submittedName>
        <fullName evidence="6">Nitrate ABC transporter substrate-binding protein</fullName>
    </submittedName>
</protein>
<evidence type="ECO:0000256" key="3">
    <source>
        <dbReference type="ARBA" id="ARBA00022729"/>
    </source>
</evidence>
<comment type="subcellular location">
    <subcellularLocation>
        <location evidence="1">Periplasm</location>
    </subcellularLocation>
</comment>
<comment type="similarity">
    <text evidence="2">Belongs to the bacterial solute-binding protein SsuA/TauA family.</text>
</comment>
<keyword evidence="7" id="KW-1185">Reference proteome</keyword>
<sequence>MTKPAQTLARIAAAVVALAAFPAAQAAGTVTVALGIPLTVASGGVYGLGKDLGYFDQENIEVKTIVFQGAGALLPQVASKKVTIGLPLPEPVLASYETGKTPLPVRYFYNTIPSNELELAVLADGPIKTIKDLKGKKIGVGALTWGTIPSTRALLRQETLVPGKDVDIVAVGVLGSGFLALKEGRVDALNYNSSWTAMLELTGTKVRRLPYPPIFQKINSNGFIAHEDTLRDQPELLARFGRAYTKAVLACDANPRLCAETFWKYQPEAKPKDGDYQKNLDEAVVLVKKRMDSTLRRPDGTDRVPGEFDLAVIRSFVGAMHEAGEFNTADIPVDKIFSNQLVPKFSAFDAAAVRAQAKAVQ</sequence>
<organism evidence="6 7">
    <name type="scientific">Achromobacter spanius</name>
    <dbReference type="NCBI Taxonomy" id="217203"/>
    <lineage>
        <taxon>Bacteria</taxon>
        <taxon>Pseudomonadati</taxon>
        <taxon>Pseudomonadota</taxon>
        <taxon>Betaproteobacteria</taxon>
        <taxon>Burkholderiales</taxon>
        <taxon>Alcaligenaceae</taxon>
        <taxon>Achromobacter</taxon>
    </lineage>
</organism>
<evidence type="ECO:0000313" key="6">
    <source>
        <dbReference type="EMBL" id="AVJ29322.1"/>
    </source>
</evidence>
<dbReference type="SUPFAM" id="SSF53850">
    <property type="entry name" value="Periplasmic binding protein-like II"/>
    <property type="match status" value="1"/>
</dbReference>
<evidence type="ECO:0000259" key="5">
    <source>
        <dbReference type="Pfam" id="PF09084"/>
    </source>
</evidence>
<dbReference type="PANTHER" id="PTHR30024:SF47">
    <property type="entry name" value="TAURINE-BINDING PERIPLASMIC PROTEIN"/>
    <property type="match status" value="1"/>
</dbReference>
<reference evidence="6 7" key="1">
    <citation type="submission" date="2017-09" db="EMBL/GenBank/DDBJ databases">
        <title>Genomic, metabolic, and phenotypic characteristics of bacterial isolates from the natural microbiome of the model nematode Caenorhabditis elegans.</title>
        <authorList>
            <person name="Zimmermann J."/>
            <person name="Obeng N."/>
            <person name="Yang W."/>
            <person name="Obeng O."/>
            <person name="Kissoyan K."/>
            <person name="Pees B."/>
            <person name="Dirksen P."/>
            <person name="Hoppner M."/>
            <person name="Franke A."/>
            <person name="Rosenstiel P."/>
            <person name="Leippe M."/>
            <person name="Dierking K."/>
            <person name="Kaleta C."/>
            <person name="Schulenburg H."/>
        </authorList>
    </citation>
    <scope>NUCLEOTIDE SEQUENCE [LARGE SCALE GENOMIC DNA]</scope>
    <source>
        <strain evidence="6 7">MYb73</strain>
    </source>
</reference>
<keyword evidence="3 4" id="KW-0732">Signal</keyword>
<dbReference type="Gene3D" id="3.40.190.10">
    <property type="entry name" value="Periplasmic binding protein-like II"/>
    <property type="match status" value="2"/>
</dbReference>
<gene>
    <name evidence="6" type="ORF">CLM73_20645</name>
</gene>
<feature type="chain" id="PRO_5015552425" evidence="4">
    <location>
        <begin position="27"/>
        <end position="361"/>
    </location>
</feature>
<evidence type="ECO:0000313" key="7">
    <source>
        <dbReference type="Proteomes" id="UP000239477"/>
    </source>
</evidence>